<reference evidence="2" key="1">
    <citation type="submission" date="2023-07" db="EMBL/GenBank/DDBJ databases">
        <authorList>
            <consortium name="CYATHOMIX"/>
        </authorList>
    </citation>
    <scope>NUCLEOTIDE SEQUENCE</scope>
    <source>
        <strain evidence="2">N/A</strain>
    </source>
</reference>
<evidence type="ECO:0000313" key="3">
    <source>
        <dbReference type="Proteomes" id="UP001176961"/>
    </source>
</evidence>
<feature type="transmembrane region" description="Helical" evidence="1">
    <location>
        <begin position="6"/>
        <end position="25"/>
    </location>
</feature>
<organism evidence="2 3">
    <name type="scientific">Cylicocyclus nassatus</name>
    <name type="common">Nematode worm</name>
    <dbReference type="NCBI Taxonomy" id="53992"/>
    <lineage>
        <taxon>Eukaryota</taxon>
        <taxon>Metazoa</taxon>
        <taxon>Ecdysozoa</taxon>
        <taxon>Nematoda</taxon>
        <taxon>Chromadorea</taxon>
        <taxon>Rhabditida</taxon>
        <taxon>Rhabditina</taxon>
        <taxon>Rhabditomorpha</taxon>
        <taxon>Strongyloidea</taxon>
        <taxon>Strongylidae</taxon>
        <taxon>Cylicocyclus</taxon>
    </lineage>
</organism>
<evidence type="ECO:0000313" key="2">
    <source>
        <dbReference type="EMBL" id="CAJ0610593.1"/>
    </source>
</evidence>
<sequence length="324" mass="34643">MIQQGSFITLLIVGGLFAALLVLGVRTVRRIAATDPTGQHWLLRGLALLSPLCLVAGLAIGMIGPYLNDRAQPAHGPGLLTISMLLMLAGALALPVLWRMMLQRRLGRPANGLPFFHASRTSLLVLYVLAAVYMMLIRNAGPNPMPWLMDAGLVPTVAWAIAGLLHLAMLRPPYHPAVHPFLGAMMAPHRLRIPPVSLRCCLILLGALAAPPAFASSLDLPALIECRQRVADLGALAPLLADPLKAVALGLQPLPQGNQFMSEYRLAQPITVFGVATERVAVAGASIMAVLDQADPRPLAKRLGLETGYDQDGKFMAGRESTLR</sequence>
<dbReference type="EMBL" id="CATQJL010000327">
    <property type="protein sequence ID" value="CAJ0610593.1"/>
    <property type="molecule type" value="Genomic_DNA"/>
</dbReference>
<feature type="transmembrane region" description="Helical" evidence="1">
    <location>
        <begin position="147"/>
        <end position="170"/>
    </location>
</feature>
<feature type="transmembrane region" description="Helical" evidence="1">
    <location>
        <begin position="46"/>
        <end position="67"/>
    </location>
</feature>
<evidence type="ECO:0000256" key="1">
    <source>
        <dbReference type="SAM" id="Phobius"/>
    </source>
</evidence>
<comment type="caution">
    <text evidence="2">The sequence shown here is derived from an EMBL/GenBank/DDBJ whole genome shotgun (WGS) entry which is preliminary data.</text>
</comment>
<accession>A0AA36MIG3</accession>
<feature type="transmembrane region" description="Helical" evidence="1">
    <location>
        <begin position="79"/>
        <end position="102"/>
    </location>
</feature>
<keyword evidence="3" id="KW-1185">Reference proteome</keyword>
<proteinExistence type="predicted"/>
<dbReference type="Proteomes" id="UP001176961">
    <property type="component" value="Unassembled WGS sequence"/>
</dbReference>
<keyword evidence="1" id="KW-0472">Membrane</keyword>
<keyword evidence="1" id="KW-1133">Transmembrane helix</keyword>
<protein>
    <submittedName>
        <fullName evidence="2">Uncharacterized protein</fullName>
    </submittedName>
</protein>
<dbReference type="AlphaFoldDB" id="A0AA36MIG3"/>
<feature type="transmembrane region" description="Helical" evidence="1">
    <location>
        <begin position="123"/>
        <end position="141"/>
    </location>
</feature>
<name>A0AA36MIG3_CYLNA</name>
<keyword evidence="1" id="KW-0812">Transmembrane</keyword>
<gene>
    <name evidence="2" type="ORF">CYNAS_LOCUS22576</name>
</gene>